<keyword evidence="4 6" id="KW-1133">Transmembrane helix</keyword>
<feature type="transmembrane region" description="Helical" evidence="6">
    <location>
        <begin position="216"/>
        <end position="242"/>
    </location>
</feature>
<keyword evidence="9" id="KW-1185">Reference proteome</keyword>
<keyword evidence="2" id="KW-1003">Cell membrane</keyword>
<name>A0A918XNY8_9PROT</name>
<dbReference type="InterPro" id="IPR036259">
    <property type="entry name" value="MFS_trans_sf"/>
</dbReference>
<feature type="transmembrane region" description="Helical" evidence="6">
    <location>
        <begin position="102"/>
        <end position="125"/>
    </location>
</feature>
<proteinExistence type="predicted"/>
<protein>
    <submittedName>
        <fullName evidence="8">MFS transporter</fullName>
    </submittedName>
</protein>
<evidence type="ECO:0000256" key="3">
    <source>
        <dbReference type="ARBA" id="ARBA00022692"/>
    </source>
</evidence>
<keyword evidence="5 6" id="KW-0472">Membrane</keyword>
<gene>
    <name evidence="8" type="ORF">GCM10017083_04330</name>
</gene>
<organism evidence="8 9">
    <name type="scientific">Thalassobaculum fulvum</name>
    <dbReference type="NCBI Taxonomy" id="1633335"/>
    <lineage>
        <taxon>Bacteria</taxon>
        <taxon>Pseudomonadati</taxon>
        <taxon>Pseudomonadota</taxon>
        <taxon>Alphaproteobacteria</taxon>
        <taxon>Rhodospirillales</taxon>
        <taxon>Thalassobaculaceae</taxon>
        <taxon>Thalassobaculum</taxon>
    </lineage>
</organism>
<feature type="transmembrane region" description="Helical" evidence="6">
    <location>
        <begin position="248"/>
        <end position="270"/>
    </location>
</feature>
<dbReference type="GO" id="GO:0022857">
    <property type="term" value="F:transmembrane transporter activity"/>
    <property type="evidence" value="ECO:0007669"/>
    <property type="project" value="InterPro"/>
</dbReference>
<evidence type="ECO:0000256" key="5">
    <source>
        <dbReference type="ARBA" id="ARBA00023136"/>
    </source>
</evidence>
<accession>A0A918XNY8</accession>
<comment type="caution">
    <text evidence="8">The sequence shown here is derived from an EMBL/GenBank/DDBJ whole genome shotgun (WGS) entry which is preliminary data.</text>
</comment>
<feature type="transmembrane region" description="Helical" evidence="6">
    <location>
        <begin position="77"/>
        <end position="96"/>
    </location>
</feature>
<dbReference type="InterPro" id="IPR050189">
    <property type="entry name" value="MFS_Efflux_Transporters"/>
</dbReference>
<sequence length="409" mass="42411">MAAAVVSPARLVAIVCAAQIFAQIGAYAWPALVPGRIADWGIDNADAGWITGLFYLAYAVAVPVLVTLTDRIDPKRIYLFGVAVTIVGHVCFATVADGFWTAAFARVLAGIGWAGTYMTGLKLLADRVDARLMSRAVAGHALSIGLSGAASFAVAGIFEDLLGWRSVFWVAAGCATAAWLTVAIAAPAQGPRGEPASGRLFDFGPVLRNRSAMAYALAYCVHTWEMNTLRGWGVAFLVWVAASTGQEPWLPATAVVTLVGLAGTWASVAGNEVSIRLGRQRLVRLAMLGSALLAAVIGFLGPFSYALAVALILLYGVVIWLDSSSLTAGAAGSAEPGRRGATLAVHSMLGYAGGFVGPLVMGVVLDLSGGMSTLGWGFAFLHLTVAMLAGRVAFVVLRPQTLAGDRAGD</sequence>
<dbReference type="EMBL" id="BMZS01000001">
    <property type="protein sequence ID" value="GHD40753.1"/>
    <property type="molecule type" value="Genomic_DNA"/>
</dbReference>
<dbReference type="InterPro" id="IPR020846">
    <property type="entry name" value="MFS_dom"/>
</dbReference>
<dbReference type="GO" id="GO:0005886">
    <property type="term" value="C:plasma membrane"/>
    <property type="evidence" value="ECO:0007669"/>
    <property type="project" value="UniProtKB-SubCell"/>
</dbReference>
<dbReference type="Pfam" id="PF07690">
    <property type="entry name" value="MFS_1"/>
    <property type="match status" value="1"/>
</dbReference>
<evidence type="ECO:0000256" key="1">
    <source>
        <dbReference type="ARBA" id="ARBA00004651"/>
    </source>
</evidence>
<dbReference type="Proteomes" id="UP000630353">
    <property type="component" value="Unassembled WGS sequence"/>
</dbReference>
<evidence type="ECO:0000256" key="4">
    <source>
        <dbReference type="ARBA" id="ARBA00022989"/>
    </source>
</evidence>
<keyword evidence="3 6" id="KW-0812">Transmembrane</keyword>
<dbReference type="InterPro" id="IPR011701">
    <property type="entry name" value="MFS"/>
</dbReference>
<feature type="transmembrane region" description="Helical" evidence="6">
    <location>
        <begin position="306"/>
        <end position="331"/>
    </location>
</feature>
<reference evidence="8" key="2">
    <citation type="submission" date="2020-09" db="EMBL/GenBank/DDBJ databases">
        <authorList>
            <person name="Sun Q."/>
            <person name="Kim S."/>
        </authorList>
    </citation>
    <scope>NUCLEOTIDE SEQUENCE</scope>
    <source>
        <strain evidence="8">KCTC 42651</strain>
    </source>
</reference>
<feature type="transmembrane region" description="Helical" evidence="6">
    <location>
        <begin position="12"/>
        <end position="29"/>
    </location>
</feature>
<evidence type="ECO:0000256" key="2">
    <source>
        <dbReference type="ARBA" id="ARBA00022475"/>
    </source>
</evidence>
<dbReference type="Gene3D" id="1.20.1250.20">
    <property type="entry name" value="MFS general substrate transporter like domains"/>
    <property type="match status" value="1"/>
</dbReference>
<feature type="transmembrane region" description="Helical" evidence="6">
    <location>
        <begin position="164"/>
        <end position="186"/>
    </location>
</feature>
<evidence type="ECO:0000256" key="6">
    <source>
        <dbReference type="SAM" id="Phobius"/>
    </source>
</evidence>
<feature type="transmembrane region" description="Helical" evidence="6">
    <location>
        <begin position="282"/>
        <end position="300"/>
    </location>
</feature>
<feature type="domain" description="Major facilitator superfamily (MFS) profile" evidence="7">
    <location>
        <begin position="1"/>
        <end position="402"/>
    </location>
</feature>
<feature type="transmembrane region" description="Helical" evidence="6">
    <location>
        <begin position="49"/>
        <end position="68"/>
    </location>
</feature>
<evidence type="ECO:0000313" key="8">
    <source>
        <dbReference type="EMBL" id="GHD40753.1"/>
    </source>
</evidence>
<feature type="transmembrane region" description="Helical" evidence="6">
    <location>
        <begin position="376"/>
        <end position="397"/>
    </location>
</feature>
<dbReference type="PROSITE" id="PS50850">
    <property type="entry name" value="MFS"/>
    <property type="match status" value="1"/>
</dbReference>
<feature type="transmembrane region" description="Helical" evidence="6">
    <location>
        <begin position="137"/>
        <end position="158"/>
    </location>
</feature>
<evidence type="ECO:0000313" key="9">
    <source>
        <dbReference type="Proteomes" id="UP000630353"/>
    </source>
</evidence>
<dbReference type="RefSeq" id="WP_189987257.1">
    <property type="nucleotide sequence ID" value="NZ_BMZS01000001.1"/>
</dbReference>
<evidence type="ECO:0000259" key="7">
    <source>
        <dbReference type="PROSITE" id="PS50850"/>
    </source>
</evidence>
<dbReference type="AlphaFoldDB" id="A0A918XNY8"/>
<feature type="transmembrane region" description="Helical" evidence="6">
    <location>
        <begin position="343"/>
        <end position="364"/>
    </location>
</feature>
<dbReference type="PANTHER" id="PTHR43124:SF3">
    <property type="entry name" value="CHLORAMPHENICOL EFFLUX PUMP RV0191"/>
    <property type="match status" value="1"/>
</dbReference>
<dbReference type="PANTHER" id="PTHR43124">
    <property type="entry name" value="PURINE EFFLUX PUMP PBUE"/>
    <property type="match status" value="1"/>
</dbReference>
<reference evidence="8" key="1">
    <citation type="journal article" date="2014" name="Int. J. Syst. Evol. Microbiol.">
        <title>Complete genome sequence of Corynebacterium casei LMG S-19264T (=DSM 44701T), isolated from a smear-ripened cheese.</title>
        <authorList>
            <consortium name="US DOE Joint Genome Institute (JGI-PGF)"/>
            <person name="Walter F."/>
            <person name="Albersmeier A."/>
            <person name="Kalinowski J."/>
            <person name="Ruckert C."/>
        </authorList>
    </citation>
    <scope>NUCLEOTIDE SEQUENCE</scope>
    <source>
        <strain evidence="8">KCTC 42651</strain>
    </source>
</reference>
<comment type="subcellular location">
    <subcellularLocation>
        <location evidence="1">Cell membrane</location>
        <topology evidence="1">Multi-pass membrane protein</topology>
    </subcellularLocation>
</comment>
<dbReference type="SUPFAM" id="SSF103473">
    <property type="entry name" value="MFS general substrate transporter"/>
    <property type="match status" value="1"/>
</dbReference>